<dbReference type="Proteomes" id="UP001201812">
    <property type="component" value="Unassembled WGS sequence"/>
</dbReference>
<evidence type="ECO:0000313" key="2">
    <source>
        <dbReference type="EMBL" id="KAI1717915.1"/>
    </source>
</evidence>
<dbReference type="InterPro" id="IPR016024">
    <property type="entry name" value="ARM-type_fold"/>
</dbReference>
<sequence length="1144" mass="130000">MDNRLTKLFELYIQTDNDEGLLEALAEAVSDVCSKDIESALRRNAPRRRNSSAAERLTHNYYFPQKVISAMADDIVSGQTFQKFRSHIVNNCICLVEKLWLLDKSSKMAEIYGYNTHEPSLNRFNEFTMTRTDFDTPRVGRIVFEENEFTPISSAEPSARTVPEELGSIVELIISNEIPINARLENTQKLLNLSPSVLAKPCRAFDTLLGHFHSILKESKLFPNAMNLLAKFLASHDETVWTKIAISVARIAPGLCEGKRQISADAKFQFVDFLVQMFDIGPRVWRTFSNTATCSILISFMDLIGTELHTLGPTGSYGKFCSILAALDSSVRWLRKWLRNYNFRRIVDVRIAEIMNEILDTYNRTEIEPTETSHIFTFHSSIVLTCIMHSDLLRRLQWDSLRNFLIRLLEILSHCENRKRTDTMHEILQNLMPLFGDILKCHASANFLIHHLIPDIVRLIPAQYCLNLLTNIFRYSTNLPSTNSPAIKCISVLLNSCVKSGTSNCNGANISINAAQNKGSNSVENCSMNDSAMILLDLLLDRYPISEFFALGLDLHTIAASKDLARPLALVDPIKCRIILASGFLTSSIRDARAARLWRQSHRYIAETCLCQNLCGLAIPHAFELITSNDKRLARKVLMDFLNQRSPTLEKHCQNWDGHLIVDELSAEILPILNFLVIGNTHSRDLRRWPPTRHQLIHKITNFPQSMYESSHHGESLSKSYKFLKLTNKKDTNLNGLSNQTKNGPRSHFDWDSDSYTSVLSSSDYELKNEDIFREDNNFFDNETTTSSAKSSTIGSRSSSISDDSWEEDPPNAELERNWLRLMSLSGARRQSLWTGNSVQQKFVTQLFIANNAYSGHVIRMLSEYLDSLQGDSIQKTPSNTVKLGGRMNSFHAHWLGPLLDYAVYDLQNISDRRLAKKKCAELRFISNPNNIPKKHGTVEVVPDWFIGVIFVATGLDAKVTNAICDRILNLMIERNQVPTFWPAAALQNPGSSSSPRLVFSDAISTQVFPLVLRILWQPIWSRLFLWTLDLKLPLLHLLLFYSNQLYLGVLNFDQIQEYLALSVVVGASFQAAHFVSLLFHILRGTKKHGNVNLVHQNLVLQQFLRPSEALAKIIRGFRFSDYAYLFEEEKYGFGQAIETIKLA</sequence>
<reference evidence="2" key="1">
    <citation type="submission" date="2022-01" db="EMBL/GenBank/DDBJ databases">
        <title>Genome Sequence Resource for Two Populations of Ditylenchus destructor, the Migratory Endoparasitic Phytonematode.</title>
        <authorList>
            <person name="Zhang H."/>
            <person name="Lin R."/>
            <person name="Xie B."/>
        </authorList>
    </citation>
    <scope>NUCLEOTIDE SEQUENCE</scope>
    <source>
        <strain evidence="2">BazhouSP</strain>
    </source>
</reference>
<accession>A0AAD4N7F7</accession>
<proteinExistence type="predicted"/>
<feature type="compositionally biased region" description="Low complexity" evidence="1">
    <location>
        <begin position="784"/>
        <end position="803"/>
    </location>
</feature>
<dbReference type="AlphaFoldDB" id="A0AAD4N7F7"/>
<comment type="caution">
    <text evidence="2">The sequence shown here is derived from an EMBL/GenBank/DDBJ whole genome shotgun (WGS) entry which is preliminary data.</text>
</comment>
<name>A0AAD4N7F7_9BILA</name>
<evidence type="ECO:0000313" key="3">
    <source>
        <dbReference type="Proteomes" id="UP001201812"/>
    </source>
</evidence>
<feature type="region of interest" description="Disordered" evidence="1">
    <location>
        <begin position="784"/>
        <end position="811"/>
    </location>
</feature>
<gene>
    <name evidence="2" type="ORF">DdX_06324</name>
</gene>
<protein>
    <submittedName>
        <fullName evidence="2">Uncharacterized protein</fullName>
    </submittedName>
</protein>
<evidence type="ECO:0000256" key="1">
    <source>
        <dbReference type="SAM" id="MobiDB-lite"/>
    </source>
</evidence>
<keyword evidence="3" id="KW-1185">Reference proteome</keyword>
<dbReference type="SUPFAM" id="SSF48371">
    <property type="entry name" value="ARM repeat"/>
    <property type="match status" value="1"/>
</dbReference>
<organism evidence="2 3">
    <name type="scientific">Ditylenchus destructor</name>
    <dbReference type="NCBI Taxonomy" id="166010"/>
    <lineage>
        <taxon>Eukaryota</taxon>
        <taxon>Metazoa</taxon>
        <taxon>Ecdysozoa</taxon>
        <taxon>Nematoda</taxon>
        <taxon>Chromadorea</taxon>
        <taxon>Rhabditida</taxon>
        <taxon>Tylenchina</taxon>
        <taxon>Tylenchomorpha</taxon>
        <taxon>Sphaerularioidea</taxon>
        <taxon>Anguinidae</taxon>
        <taxon>Anguininae</taxon>
        <taxon>Ditylenchus</taxon>
    </lineage>
</organism>
<dbReference type="EMBL" id="JAKKPZ010000008">
    <property type="protein sequence ID" value="KAI1717915.1"/>
    <property type="molecule type" value="Genomic_DNA"/>
</dbReference>